<evidence type="ECO:0000256" key="6">
    <source>
        <dbReference type="ARBA" id="ARBA00022989"/>
    </source>
</evidence>
<feature type="transmembrane region" description="Helical" evidence="8">
    <location>
        <begin position="38"/>
        <end position="56"/>
    </location>
</feature>
<dbReference type="PANTHER" id="PTHR36838">
    <property type="entry name" value="AUXIN EFFLUX CARRIER FAMILY PROTEIN"/>
    <property type="match status" value="1"/>
</dbReference>
<evidence type="ECO:0000256" key="7">
    <source>
        <dbReference type="ARBA" id="ARBA00023136"/>
    </source>
</evidence>
<keyword evidence="5 8" id="KW-0812">Transmembrane</keyword>
<dbReference type="AlphaFoldDB" id="A0A7X1AVU3"/>
<organism evidence="9 10">
    <name type="scientific">Puniceicoccus vermicola</name>
    <dbReference type="NCBI Taxonomy" id="388746"/>
    <lineage>
        <taxon>Bacteria</taxon>
        <taxon>Pseudomonadati</taxon>
        <taxon>Verrucomicrobiota</taxon>
        <taxon>Opitutia</taxon>
        <taxon>Puniceicoccales</taxon>
        <taxon>Puniceicoccaceae</taxon>
        <taxon>Puniceicoccus</taxon>
    </lineage>
</organism>
<feature type="transmembrane region" description="Helical" evidence="8">
    <location>
        <begin position="290"/>
        <end position="309"/>
    </location>
</feature>
<evidence type="ECO:0000313" key="9">
    <source>
        <dbReference type="EMBL" id="MBC2600940.1"/>
    </source>
</evidence>
<feature type="transmembrane region" description="Helical" evidence="8">
    <location>
        <begin position="199"/>
        <end position="220"/>
    </location>
</feature>
<evidence type="ECO:0000256" key="2">
    <source>
        <dbReference type="ARBA" id="ARBA00010145"/>
    </source>
</evidence>
<comment type="subcellular location">
    <subcellularLocation>
        <location evidence="1">Cell membrane</location>
        <topology evidence="1">Multi-pass membrane protein</topology>
    </subcellularLocation>
</comment>
<evidence type="ECO:0000313" key="10">
    <source>
        <dbReference type="Proteomes" id="UP000525652"/>
    </source>
</evidence>
<protein>
    <submittedName>
        <fullName evidence="9">AEC family transporter</fullName>
    </submittedName>
</protein>
<dbReference type="RefSeq" id="WP_185691674.1">
    <property type="nucleotide sequence ID" value="NZ_JACHVA010000040.1"/>
</dbReference>
<sequence length="319" mass="34186">MTGSFLGILGVTLPVFLLVGLGIFLRKSNLLPAEAESPLMRVIVTIFYPALILGAVGPTPAVENVGVVGVSIATGFLTVLLGFGVAWICAPMFRLKLGKGRRAFSFTTGIYNYGYLPIPLVFAFYGQNDGTLAILFVHNVGVDLAFWTVGVLILQGIFNREGFRRVINPPLIALVLALVLNYSGIYATLPNWVEQFLEYLAEIAVPMGIILAGCAIGGLLTRDAFRSGWNVVTGACLLRLGLLPVFFLAAAYFLPLPVELKRVVAIQAAMPAGLFPVVVTGFYGGRQDVAVRVVVSTLLVSVITTPLWLQVAMNLVGNQ</sequence>
<dbReference type="EMBL" id="JACHVA010000040">
    <property type="protein sequence ID" value="MBC2600940.1"/>
    <property type="molecule type" value="Genomic_DNA"/>
</dbReference>
<feature type="transmembrane region" description="Helical" evidence="8">
    <location>
        <begin position="110"/>
        <end position="126"/>
    </location>
</feature>
<dbReference type="Gene3D" id="1.20.1530.20">
    <property type="match status" value="1"/>
</dbReference>
<keyword evidence="10" id="KW-1185">Reference proteome</keyword>
<dbReference type="InterPro" id="IPR004776">
    <property type="entry name" value="Mem_transp_PIN-like"/>
</dbReference>
<proteinExistence type="inferred from homology"/>
<evidence type="ECO:0000256" key="3">
    <source>
        <dbReference type="ARBA" id="ARBA00022448"/>
    </source>
</evidence>
<keyword evidence="7 8" id="KW-0472">Membrane</keyword>
<dbReference type="Proteomes" id="UP000525652">
    <property type="component" value="Unassembled WGS sequence"/>
</dbReference>
<accession>A0A7X1AVU3</accession>
<feature type="transmembrane region" description="Helical" evidence="8">
    <location>
        <begin position="265"/>
        <end position="283"/>
    </location>
</feature>
<feature type="transmembrane region" description="Helical" evidence="8">
    <location>
        <begin position="68"/>
        <end position="89"/>
    </location>
</feature>
<evidence type="ECO:0000256" key="4">
    <source>
        <dbReference type="ARBA" id="ARBA00022475"/>
    </source>
</evidence>
<feature type="transmembrane region" description="Helical" evidence="8">
    <location>
        <begin position="132"/>
        <end position="154"/>
    </location>
</feature>
<evidence type="ECO:0000256" key="5">
    <source>
        <dbReference type="ARBA" id="ARBA00022692"/>
    </source>
</evidence>
<comment type="similarity">
    <text evidence="2">Belongs to the auxin efflux carrier (TC 2.A.69) family.</text>
</comment>
<name>A0A7X1AVU3_9BACT</name>
<keyword evidence="3" id="KW-0813">Transport</keyword>
<evidence type="ECO:0000256" key="8">
    <source>
        <dbReference type="SAM" id="Phobius"/>
    </source>
</evidence>
<reference evidence="9 10" key="1">
    <citation type="submission" date="2020-07" db="EMBL/GenBank/DDBJ databases">
        <authorList>
            <person name="Feng X."/>
        </authorList>
    </citation>
    <scope>NUCLEOTIDE SEQUENCE [LARGE SCALE GENOMIC DNA]</scope>
    <source>
        <strain evidence="9 10">JCM14086</strain>
    </source>
</reference>
<evidence type="ECO:0000256" key="1">
    <source>
        <dbReference type="ARBA" id="ARBA00004651"/>
    </source>
</evidence>
<dbReference type="InterPro" id="IPR038770">
    <property type="entry name" value="Na+/solute_symporter_sf"/>
</dbReference>
<feature type="transmembrane region" description="Helical" evidence="8">
    <location>
        <begin position="6"/>
        <end position="26"/>
    </location>
</feature>
<keyword evidence="4" id="KW-1003">Cell membrane</keyword>
<feature type="transmembrane region" description="Helical" evidence="8">
    <location>
        <begin position="232"/>
        <end position="253"/>
    </location>
</feature>
<comment type="caution">
    <text evidence="9">The sequence shown here is derived from an EMBL/GenBank/DDBJ whole genome shotgun (WGS) entry which is preliminary data.</text>
</comment>
<dbReference type="Pfam" id="PF03547">
    <property type="entry name" value="Mem_trans"/>
    <property type="match status" value="2"/>
</dbReference>
<keyword evidence="6 8" id="KW-1133">Transmembrane helix</keyword>
<feature type="transmembrane region" description="Helical" evidence="8">
    <location>
        <begin position="166"/>
        <end position="187"/>
    </location>
</feature>
<gene>
    <name evidence="9" type="ORF">H5P30_04015</name>
</gene>
<dbReference type="GO" id="GO:0055085">
    <property type="term" value="P:transmembrane transport"/>
    <property type="evidence" value="ECO:0007669"/>
    <property type="project" value="InterPro"/>
</dbReference>
<dbReference type="GO" id="GO:0005886">
    <property type="term" value="C:plasma membrane"/>
    <property type="evidence" value="ECO:0007669"/>
    <property type="project" value="UniProtKB-SubCell"/>
</dbReference>
<dbReference type="PANTHER" id="PTHR36838:SF3">
    <property type="entry name" value="TRANSPORTER AUXIN EFFLUX CARRIER EC FAMILY"/>
    <property type="match status" value="1"/>
</dbReference>